<accession>B8BQ82</accession>
<dbReference type="SUPFAM" id="SSF56112">
    <property type="entry name" value="Protein kinase-like (PK-like)"/>
    <property type="match status" value="1"/>
</dbReference>
<keyword evidence="10" id="KW-0472">Membrane</keyword>
<dbReference type="GO" id="GO:0005524">
    <property type="term" value="F:ATP binding"/>
    <property type="evidence" value="ECO:0007669"/>
    <property type="project" value="UniProtKB-KW"/>
</dbReference>
<dbReference type="PaxDb" id="35128-Thaps1193"/>
<keyword evidence="4" id="KW-0547">Nucleotide-binding</keyword>
<evidence type="ECO:0000256" key="6">
    <source>
        <dbReference type="ARBA" id="ARBA00022840"/>
    </source>
</evidence>
<evidence type="ECO:0000256" key="3">
    <source>
        <dbReference type="ARBA" id="ARBA00022679"/>
    </source>
</evidence>
<keyword evidence="10" id="KW-1133">Transmembrane helix</keyword>
<dbReference type="RefSeq" id="XP_002286678.1">
    <property type="nucleotide sequence ID" value="XM_002286642.1"/>
</dbReference>
<reference evidence="12 13" key="1">
    <citation type="journal article" date="2004" name="Science">
        <title>The genome of the diatom Thalassiosira pseudonana: ecology, evolution, and metabolism.</title>
        <authorList>
            <person name="Armbrust E.V."/>
            <person name="Berges J.A."/>
            <person name="Bowler C."/>
            <person name="Green B.R."/>
            <person name="Martinez D."/>
            <person name="Putnam N.H."/>
            <person name="Zhou S."/>
            <person name="Allen A.E."/>
            <person name="Apt K.E."/>
            <person name="Bechner M."/>
            <person name="Brzezinski M.A."/>
            <person name="Chaal B.K."/>
            <person name="Chiovitti A."/>
            <person name="Davis A.K."/>
            <person name="Demarest M.S."/>
            <person name="Detter J.C."/>
            <person name="Glavina T."/>
            <person name="Goodstein D."/>
            <person name="Hadi M.Z."/>
            <person name="Hellsten U."/>
            <person name="Hildebrand M."/>
            <person name="Jenkins B.D."/>
            <person name="Jurka J."/>
            <person name="Kapitonov V.V."/>
            <person name="Kroger N."/>
            <person name="Lau W.W."/>
            <person name="Lane T.W."/>
            <person name="Larimer F.W."/>
            <person name="Lippmeier J.C."/>
            <person name="Lucas S."/>
            <person name="Medina M."/>
            <person name="Montsant A."/>
            <person name="Obornik M."/>
            <person name="Parker M.S."/>
            <person name="Palenik B."/>
            <person name="Pazour G.J."/>
            <person name="Richardson P.M."/>
            <person name="Rynearson T.A."/>
            <person name="Saito M.A."/>
            <person name="Schwartz D.C."/>
            <person name="Thamatrakoln K."/>
            <person name="Valentin K."/>
            <person name="Vardi A."/>
            <person name="Wilkerson F.P."/>
            <person name="Rokhsar D.S."/>
        </authorList>
    </citation>
    <scope>NUCLEOTIDE SEQUENCE [LARGE SCALE GENOMIC DNA]</scope>
    <source>
        <strain evidence="12 13">CCMP1335</strain>
    </source>
</reference>
<dbReference type="STRING" id="35128.B8BQ82"/>
<reference evidence="12 13" key="2">
    <citation type="journal article" date="2008" name="Nature">
        <title>The Phaeodactylum genome reveals the evolutionary history of diatom genomes.</title>
        <authorList>
            <person name="Bowler C."/>
            <person name="Allen A.E."/>
            <person name="Badger J.H."/>
            <person name="Grimwood J."/>
            <person name="Jabbari K."/>
            <person name="Kuo A."/>
            <person name="Maheswari U."/>
            <person name="Martens C."/>
            <person name="Maumus F."/>
            <person name="Otillar R.P."/>
            <person name="Rayko E."/>
            <person name="Salamov A."/>
            <person name="Vandepoele K."/>
            <person name="Beszteri B."/>
            <person name="Gruber A."/>
            <person name="Heijde M."/>
            <person name="Katinka M."/>
            <person name="Mock T."/>
            <person name="Valentin K."/>
            <person name="Verret F."/>
            <person name="Berges J.A."/>
            <person name="Brownlee C."/>
            <person name="Cadoret J.P."/>
            <person name="Chiovitti A."/>
            <person name="Choi C.J."/>
            <person name="Coesel S."/>
            <person name="De Martino A."/>
            <person name="Detter J.C."/>
            <person name="Durkin C."/>
            <person name="Falciatore A."/>
            <person name="Fournet J."/>
            <person name="Haruta M."/>
            <person name="Huysman M.J."/>
            <person name="Jenkins B.D."/>
            <person name="Jiroutova K."/>
            <person name="Jorgensen R.E."/>
            <person name="Joubert Y."/>
            <person name="Kaplan A."/>
            <person name="Kroger N."/>
            <person name="Kroth P.G."/>
            <person name="La Roche J."/>
            <person name="Lindquist E."/>
            <person name="Lommer M."/>
            <person name="Martin-Jezequel V."/>
            <person name="Lopez P.J."/>
            <person name="Lucas S."/>
            <person name="Mangogna M."/>
            <person name="McGinnis K."/>
            <person name="Medlin L.K."/>
            <person name="Montsant A."/>
            <person name="Oudot-Le Secq M.P."/>
            <person name="Napoli C."/>
            <person name="Obornik M."/>
            <person name="Parker M.S."/>
            <person name="Petit J.L."/>
            <person name="Porcel B.M."/>
            <person name="Poulsen N."/>
            <person name="Robison M."/>
            <person name="Rychlewski L."/>
            <person name="Rynearson T.A."/>
            <person name="Schmutz J."/>
            <person name="Shapiro H."/>
            <person name="Siaut M."/>
            <person name="Stanley M."/>
            <person name="Sussman M.R."/>
            <person name="Taylor A.R."/>
            <person name="Vardi A."/>
            <person name="von Dassow P."/>
            <person name="Vyverman W."/>
            <person name="Willis A."/>
            <person name="Wyrwicz L.S."/>
            <person name="Rokhsar D.S."/>
            <person name="Weissenbach J."/>
            <person name="Armbrust E.V."/>
            <person name="Green B.R."/>
            <person name="Van de Peer Y."/>
            <person name="Grigoriev I.V."/>
        </authorList>
    </citation>
    <scope>NUCLEOTIDE SEQUENCE [LARGE SCALE GENOMIC DNA]</scope>
    <source>
        <strain evidence="12 13">CCMP1335</strain>
    </source>
</reference>
<evidence type="ECO:0000313" key="13">
    <source>
        <dbReference type="Proteomes" id="UP000001449"/>
    </source>
</evidence>
<evidence type="ECO:0000256" key="1">
    <source>
        <dbReference type="ARBA" id="ARBA00012513"/>
    </source>
</evidence>
<dbReference type="GO" id="GO:0004674">
    <property type="term" value="F:protein serine/threonine kinase activity"/>
    <property type="evidence" value="ECO:0007669"/>
    <property type="project" value="UniProtKB-KW"/>
</dbReference>
<keyword evidence="10" id="KW-0812">Transmembrane</keyword>
<evidence type="ECO:0000256" key="9">
    <source>
        <dbReference type="SAM" id="Coils"/>
    </source>
</evidence>
<sequence>MPVLKPMQLNSFAFVPMLKRLGRRRLTIVGILVPALLAAFILTWETTTSIRLASSSPASKLRKKRLEDAMMLPDNFHLVKRTTGNNHYGGKYYNSPPTQFSSGGTHYHFPRTISLHPVEDISLSINVVEPKRTIYQSKSAKKAQERLTRSDDFSYRDALYEGDCVPMQPWQETSFPNCNSIHELDPHGRSVTNEFGYLTSGGYNDIFTVDNRSYEGDPKLVLKILQFGTSYTDRNFDRVRRDGLIYERLTRSKYILDSYGFCGFLVMVPYSDGGTLSGDIREWRKGRLDMSSNTRMKYAFQSAAALDDLHDIDGEGLSSVAHGDLKGQQYLITENGDLKLGDFNRGRFLRRNSTQPDTACTYTIGKNDATFRSPEEYNYLPETSAIDVWALGSILYTLLTGKEVWADMSTSMAQKYISKGKLPPINENTMNINDPVDIALKDAIELCWVFDPKERATAREVATFLQNKYEEIKQKTGKEREEEEEEEKSL</sequence>
<dbReference type="InterPro" id="IPR000719">
    <property type="entry name" value="Prot_kinase_dom"/>
</dbReference>
<gene>
    <name evidence="12" type="ORF">THAPSDRAFT_1193</name>
</gene>
<dbReference type="GeneID" id="7445626"/>
<protein>
    <recommendedName>
        <fullName evidence="1">non-specific serine/threonine protein kinase</fullName>
        <ecNumber evidence="1">2.7.11.1</ecNumber>
    </recommendedName>
</protein>
<comment type="catalytic activity">
    <reaction evidence="8">
        <text>L-seryl-[protein] + ATP = O-phospho-L-seryl-[protein] + ADP + H(+)</text>
        <dbReference type="Rhea" id="RHEA:17989"/>
        <dbReference type="Rhea" id="RHEA-COMP:9863"/>
        <dbReference type="Rhea" id="RHEA-COMP:11604"/>
        <dbReference type="ChEBI" id="CHEBI:15378"/>
        <dbReference type="ChEBI" id="CHEBI:29999"/>
        <dbReference type="ChEBI" id="CHEBI:30616"/>
        <dbReference type="ChEBI" id="CHEBI:83421"/>
        <dbReference type="ChEBI" id="CHEBI:456216"/>
        <dbReference type="EC" id="2.7.11.1"/>
    </reaction>
</comment>
<keyword evidence="13" id="KW-1185">Reference proteome</keyword>
<evidence type="ECO:0000256" key="7">
    <source>
        <dbReference type="ARBA" id="ARBA00047899"/>
    </source>
</evidence>
<dbReference type="PANTHER" id="PTHR24361">
    <property type="entry name" value="MITOGEN-ACTIVATED KINASE KINASE KINASE"/>
    <property type="match status" value="1"/>
</dbReference>
<dbReference type="Pfam" id="PF00069">
    <property type="entry name" value="Pkinase"/>
    <property type="match status" value="1"/>
</dbReference>
<dbReference type="InterPro" id="IPR053235">
    <property type="entry name" value="Ser_Thr_kinase"/>
</dbReference>
<feature type="domain" description="Protein kinase" evidence="11">
    <location>
        <begin position="192"/>
        <end position="465"/>
    </location>
</feature>
<dbReference type="InterPro" id="IPR011009">
    <property type="entry name" value="Kinase-like_dom_sf"/>
</dbReference>
<dbReference type="AlphaFoldDB" id="B8BQ82"/>
<organism evidence="12 13">
    <name type="scientific">Thalassiosira pseudonana</name>
    <name type="common">Marine diatom</name>
    <name type="synonym">Cyclotella nana</name>
    <dbReference type="NCBI Taxonomy" id="35128"/>
    <lineage>
        <taxon>Eukaryota</taxon>
        <taxon>Sar</taxon>
        <taxon>Stramenopiles</taxon>
        <taxon>Ochrophyta</taxon>
        <taxon>Bacillariophyta</taxon>
        <taxon>Coscinodiscophyceae</taxon>
        <taxon>Thalassiosirophycidae</taxon>
        <taxon>Thalassiosirales</taxon>
        <taxon>Thalassiosiraceae</taxon>
        <taxon>Thalassiosira</taxon>
    </lineage>
</organism>
<evidence type="ECO:0000256" key="10">
    <source>
        <dbReference type="SAM" id="Phobius"/>
    </source>
</evidence>
<keyword evidence="6" id="KW-0067">ATP-binding</keyword>
<keyword evidence="3" id="KW-0808">Transferase</keyword>
<keyword evidence="9" id="KW-0175">Coiled coil</keyword>
<evidence type="ECO:0000256" key="5">
    <source>
        <dbReference type="ARBA" id="ARBA00022777"/>
    </source>
</evidence>
<evidence type="ECO:0000256" key="2">
    <source>
        <dbReference type="ARBA" id="ARBA00022527"/>
    </source>
</evidence>
<dbReference type="HOGENOM" id="CLU_557255_0_0_1"/>
<dbReference type="EC" id="2.7.11.1" evidence="1"/>
<dbReference type="PANTHER" id="PTHR24361:SF433">
    <property type="entry name" value="PROTEIN KINASE DOMAIN-CONTAINING PROTEIN"/>
    <property type="match status" value="1"/>
</dbReference>
<keyword evidence="5" id="KW-0418">Kinase</keyword>
<proteinExistence type="predicted"/>
<dbReference type="PROSITE" id="PS50011">
    <property type="entry name" value="PROTEIN_KINASE_DOM"/>
    <property type="match status" value="1"/>
</dbReference>
<dbReference type="Gene3D" id="1.10.510.10">
    <property type="entry name" value="Transferase(Phosphotransferase) domain 1"/>
    <property type="match status" value="1"/>
</dbReference>
<name>B8BQ82_THAPS</name>
<evidence type="ECO:0000259" key="11">
    <source>
        <dbReference type="PROSITE" id="PS50011"/>
    </source>
</evidence>
<dbReference type="InParanoid" id="B8BQ82"/>
<feature type="transmembrane region" description="Helical" evidence="10">
    <location>
        <begin position="26"/>
        <end position="44"/>
    </location>
</feature>
<dbReference type="Proteomes" id="UP000001449">
    <property type="component" value="Chromosome 1"/>
</dbReference>
<evidence type="ECO:0000313" key="12">
    <source>
        <dbReference type="EMBL" id="EED96319.1"/>
    </source>
</evidence>
<comment type="catalytic activity">
    <reaction evidence="7">
        <text>L-threonyl-[protein] + ATP = O-phospho-L-threonyl-[protein] + ADP + H(+)</text>
        <dbReference type="Rhea" id="RHEA:46608"/>
        <dbReference type="Rhea" id="RHEA-COMP:11060"/>
        <dbReference type="Rhea" id="RHEA-COMP:11605"/>
        <dbReference type="ChEBI" id="CHEBI:15378"/>
        <dbReference type="ChEBI" id="CHEBI:30013"/>
        <dbReference type="ChEBI" id="CHEBI:30616"/>
        <dbReference type="ChEBI" id="CHEBI:61977"/>
        <dbReference type="ChEBI" id="CHEBI:456216"/>
        <dbReference type="EC" id="2.7.11.1"/>
    </reaction>
</comment>
<dbReference type="OMA" id="ENTMNIN"/>
<keyword evidence="2" id="KW-0723">Serine/threonine-protein kinase</keyword>
<dbReference type="EMBL" id="CM000638">
    <property type="protein sequence ID" value="EED96319.1"/>
    <property type="molecule type" value="Genomic_DNA"/>
</dbReference>
<evidence type="ECO:0000256" key="4">
    <source>
        <dbReference type="ARBA" id="ARBA00022741"/>
    </source>
</evidence>
<evidence type="ECO:0000256" key="8">
    <source>
        <dbReference type="ARBA" id="ARBA00048679"/>
    </source>
</evidence>
<dbReference type="eggNOG" id="KOG0192">
    <property type="taxonomic scope" value="Eukaryota"/>
</dbReference>
<dbReference type="KEGG" id="tps:THAPSDRAFT_1193"/>
<feature type="coiled-coil region" evidence="9">
    <location>
        <begin position="455"/>
        <end position="486"/>
    </location>
</feature>